<evidence type="ECO:0000256" key="1">
    <source>
        <dbReference type="SAM" id="Phobius"/>
    </source>
</evidence>
<organism evidence="2 3">
    <name type="scientific">Bordetella genomosp. 7</name>
    <dbReference type="NCBI Taxonomy" id="1416805"/>
    <lineage>
        <taxon>Bacteria</taxon>
        <taxon>Pseudomonadati</taxon>
        <taxon>Pseudomonadota</taxon>
        <taxon>Betaproteobacteria</taxon>
        <taxon>Burkholderiales</taxon>
        <taxon>Alcaligenaceae</taxon>
        <taxon>Bordetella</taxon>
    </lineage>
</organism>
<comment type="caution">
    <text evidence="2">The sequence shown here is derived from an EMBL/GenBank/DDBJ whole genome shotgun (WGS) entry which is preliminary data.</text>
</comment>
<dbReference type="EMBL" id="NEVK01000003">
    <property type="protein sequence ID" value="OZI25103.1"/>
    <property type="molecule type" value="Genomic_DNA"/>
</dbReference>
<dbReference type="AlphaFoldDB" id="A0A261RLD1"/>
<keyword evidence="1" id="KW-0812">Transmembrane</keyword>
<protein>
    <recommendedName>
        <fullName evidence="4">Integral membrane protein</fullName>
    </recommendedName>
</protein>
<feature type="transmembrane region" description="Helical" evidence="1">
    <location>
        <begin position="28"/>
        <end position="49"/>
    </location>
</feature>
<accession>A0A261RLD1</accession>
<dbReference type="Proteomes" id="UP000216947">
    <property type="component" value="Unassembled WGS sequence"/>
</dbReference>
<evidence type="ECO:0000313" key="3">
    <source>
        <dbReference type="Proteomes" id="UP000216947"/>
    </source>
</evidence>
<feature type="transmembrane region" description="Helical" evidence="1">
    <location>
        <begin position="61"/>
        <end position="85"/>
    </location>
</feature>
<dbReference type="RefSeq" id="WP_094796295.1">
    <property type="nucleotide sequence ID" value="NZ_NEVI01000015.1"/>
</dbReference>
<gene>
    <name evidence="2" type="ORF">CAL19_06425</name>
</gene>
<proteinExistence type="predicted"/>
<evidence type="ECO:0008006" key="4">
    <source>
        <dbReference type="Google" id="ProtNLM"/>
    </source>
</evidence>
<keyword evidence="1" id="KW-0472">Membrane</keyword>
<feature type="transmembrane region" description="Helical" evidence="1">
    <location>
        <begin position="97"/>
        <end position="120"/>
    </location>
</feature>
<evidence type="ECO:0000313" key="2">
    <source>
        <dbReference type="EMBL" id="OZI25103.1"/>
    </source>
</evidence>
<keyword evidence="1" id="KW-1133">Transmembrane helix</keyword>
<dbReference type="OrthoDB" id="8685566at2"/>
<sequence>MPAAGELASASVRPCGTAYALLSSATRWLGGLNAIGALAEVGFSLGVLGADVAPPDLSMPLAMFLSGVLACGLALLCWAGAQLACCGGRTRRGIRMAAGVGGLFYVMGLLAFAAGCWWSAALGLDMGGDSMGAVFAASATVL</sequence>
<reference evidence="3" key="1">
    <citation type="submission" date="2017-05" db="EMBL/GenBank/DDBJ databases">
        <title>Complete and WGS of Bordetella genogroups.</title>
        <authorList>
            <person name="Spilker T."/>
            <person name="Lipuma J."/>
        </authorList>
    </citation>
    <scope>NUCLEOTIDE SEQUENCE [LARGE SCALE GENOMIC DNA]</scope>
    <source>
        <strain evidence="3">AU18089</strain>
    </source>
</reference>
<name>A0A261RLD1_9BORD</name>
<keyword evidence="3" id="KW-1185">Reference proteome</keyword>